<organism evidence="3 4">
    <name type="scientific">Erysiphe neolycopersici</name>
    <dbReference type="NCBI Taxonomy" id="212602"/>
    <lineage>
        <taxon>Eukaryota</taxon>
        <taxon>Fungi</taxon>
        <taxon>Dikarya</taxon>
        <taxon>Ascomycota</taxon>
        <taxon>Pezizomycotina</taxon>
        <taxon>Leotiomycetes</taxon>
        <taxon>Erysiphales</taxon>
        <taxon>Erysiphaceae</taxon>
        <taxon>Erysiphe</taxon>
    </lineage>
</organism>
<feature type="compositionally biased region" description="Basic and acidic residues" evidence="2">
    <location>
        <begin position="68"/>
        <end position="83"/>
    </location>
</feature>
<feature type="coiled-coil region" evidence="1">
    <location>
        <begin position="31"/>
        <end position="58"/>
    </location>
</feature>
<feature type="region of interest" description="Disordered" evidence="2">
    <location>
        <begin position="66"/>
        <end position="87"/>
    </location>
</feature>
<feature type="region of interest" description="Disordered" evidence="2">
    <location>
        <begin position="163"/>
        <end position="206"/>
    </location>
</feature>
<comment type="caution">
    <text evidence="3">The sequence shown here is derived from an EMBL/GenBank/DDBJ whole genome shotgun (WGS) entry which is preliminary data.</text>
</comment>
<name>A0A420HKU9_9PEZI</name>
<evidence type="ECO:0000256" key="1">
    <source>
        <dbReference type="SAM" id="Coils"/>
    </source>
</evidence>
<proteinExistence type="predicted"/>
<reference evidence="3 4" key="1">
    <citation type="journal article" date="2018" name="BMC Genomics">
        <title>Comparative genome analyses reveal sequence features reflecting distinct modes of host-adaptation between dicot and monocot powdery mildew.</title>
        <authorList>
            <person name="Wu Y."/>
            <person name="Ma X."/>
            <person name="Pan Z."/>
            <person name="Kale S.D."/>
            <person name="Song Y."/>
            <person name="King H."/>
            <person name="Zhang Q."/>
            <person name="Presley C."/>
            <person name="Deng X."/>
            <person name="Wei C.I."/>
            <person name="Xiao S."/>
        </authorList>
    </citation>
    <scope>NUCLEOTIDE SEQUENCE [LARGE SCALE GENOMIC DNA]</scope>
    <source>
        <strain evidence="3">UMSG2</strain>
    </source>
</reference>
<gene>
    <name evidence="3" type="ORF">OnM2_070063</name>
</gene>
<dbReference type="AlphaFoldDB" id="A0A420HKU9"/>
<evidence type="ECO:0000256" key="2">
    <source>
        <dbReference type="SAM" id="MobiDB-lite"/>
    </source>
</evidence>
<dbReference type="OrthoDB" id="3599782at2759"/>
<evidence type="ECO:0000313" key="4">
    <source>
        <dbReference type="Proteomes" id="UP000286134"/>
    </source>
</evidence>
<evidence type="ECO:0000313" key="3">
    <source>
        <dbReference type="EMBL" id="RKF58019.1"/>
    </source>
</evidence>
<keyword evidence="1" id="KW-0175">Coiled coil</keyword>
<dbReference type="Proteomes" id="UP000286134">
    <property type="component" value="Unassembled WGS sequence"/>
</dbReference>
<dbReference type="EMBL" id="MCFK01007048">
    <property type="protein sequence ID" value="RKF58019.1"/>
    <property type="molecule type" value="Genomic_DNA"/>
</dbReference>
<keyword evidence="4" id="KW-1185">Reference proteome</keyword>
<sequence length="353" mass="39547">MFGKSNLELESIVNKVLATQQEFELCIEEAEKKTNERFELIEKRLEATEKKNEQQFNDIMAAISTLKPKQETEKDKGKAKDEFTPPTIEFQPVEKKSPNLFIPRFTLRSKIEGSSEHLFASKTEMQIRTTVSAETDVLASIDSTDLQAFLDKQKEDNAKLVKRPEETATLAPAVKPSPEVKPAAVEKKTDKQNPTVPAKSKSEEGENIEPYSINTDISIYLSLLERDHKLVPALGYGFFVDATADEKAALVKSALKCIFSKPIGTGKNPVLRGLSNKPSNRVWANFCKSITEALRENKPQLYKTLENNSPLYLEYHSLWPDCSDAITASILNLKDAIKVQSEVRNILQGIATD</sequence>
<protein>
    <submittedName>
        <fullName evidence="3">Uncharacterized protein</fullName>
    </submittedName>
</protein>
<accession>A0A420HKU9</accession>